<dbReference type="EMBL" id="MGFH01000145">
    <property type="protein sequence ID" value="OGM04385.1"/>
    <property type="molecule type" value="Genomic_DNA"/>
</dbReference>
<dbReference type="Pfam" id="PF00041">
    <property type="entry name" value="fn3"/>
    <property type="match status" value="1"/>
</dbReference>
<dbReference type="AlphaFoldDB" id="A0A1F7WQL9"/>
<feature type="domain" description="Fibronectin type-III" evidence="1">
    <location>
        <begin position="56"/>
        <end position="152"/>
    </location>
</feature>
<accession>A0A1F7WQL9</accession>
<evidence type="ECO:0000313" key="3">
    <source>
        <dbReference type="Proteomes" id="UP000178735"/>
    </source>
</evidence>
<dbReference type="PROSITE" id="PS50853">
    <property type="entry name" value="FN3"/>
    <property type="match status" value="1"/>
</dbReference>
<evidence type="ECO:0000259" key="1">
    <source>
        <dbReference type="PROSITE" id="PS50853"/>
    </source>
</evidence>
<dbReference type="Gene3D" id="2.160.20.10">
    <property type="entry name" value="Single-stranded right-handed beta-helix, Pectin lyase-like"/>
    <property type="match status" value="1"/>
</dbReference>
<dbReference type="InterPro" id="IPR003961">
    <property type="entry name" value="FN3_dom"/>
</dbReference>
<dbReference type="InterPro" id="IPR012334">
    <property type="entry name" value="Pectin_lyas_fold"/>
</dbReference>
<evidence type="ECO:0000313" key="2">
    <source>
        <dbReference type="EMBL" id="OGM04385.1"/>
    </source>
</evidence>
<dbReference type="InterPro" id="IPR036116">
    <property type="entry name" value="FN3_sf"/>
</dbReference>
<comment type="caution">
    <text evidence="2">The sequence shown here is derived from an EMBL/GenBank/DDBJ whole genome shotgun (WGS) entry which is preliminary data.</text>
</comment>
<reference evidence="2 3" key="1">
    <citation type="journal article" date="2016" name="Nat. Commun.">
        <title>Thousands of microbial genomes shed light on interconnected biogeochemical processes in an aquifer system.</title>
        <authorList>
            <person name="Anantharaman K."/>
            <person name="Brown C.T."/>
            <person name="Hug L.A."/>
            <person name="Sharon I."/>
            <person name="Castelle C.J."/>
            <person name="Probst A.J."/>
            <person name="Thomas B.C."/>
            <person name="Singh A."/>
            <person name="Wilkins M.J."/>
            <person name="Karaoz U."/>
            <person name="Brodie E.L."/>
            <person name="Williams K.H."/>
            <person name="Hubbard S.S."/>
            <person name="Banfield J.F."/>
        </authorList>
    </citation>
    <scope>NUCLEOTIDE SEQUENCE [LARGE SCALE GENOMIC DNA]</scope>
</reference>
<dbReference type="SUPFAM" id="SSF49265">
    <property type="entry name" value="Fibronectin type III"/>
    <property type="match status" value="1"/>
</dbReference>
<gene>
    <name evidence="2" type="ORF">A2008_02710</name>
</gene>
<protein>
    <recommendedName>
        <fullName evidence="1">Fibronectin type-III domain-containing protein</fullName>
    </recommendedName>
</protein>
<dbReference type="SUPFAM" id="SSF51126">
    <property type="entry name" value="Pectin lyase-like"/>
    <property type="match status" value="1"/>
</dbReference>
<dbReference type="InterPro" id="IPR013783">
    <property type="entry name" value="Ig-like_fold"/>
</dbReference>
<name>A0A1F7WQL9_9BACT</name>
<sequence>MSRINFYNGFNFYDPKNPDSGFKKIILTLFLLLTTLTIVNISCVSSKSSKADGIVTPVNLARLVMTDKAAQLEWTINYDEDFKEYRVYRSAKPNVSVNSDSKMIYKASERYKVTCGDSGLEPGTKYYYKILSYNDNNEYALSNEAWGETPLGPNVVQNGEITADTVWTTAMSPIVVKGDVTVKSGVKLTIDPGVTVRLSANDMQAGGGFVQKSEIIVKGTLKAEGSVDKPILFISNERYNTAGDWGGIRFESASGGSNNSLKYCKIMHSSIGIYIYKTNAVLENLQISHTLNYGIITEGSGSPIRYSQINDVGQSSADAAAIYSKSTPNPHIYNCVLGFTSGNGVFIESGMAVVDHNIIAECEGAGVVCQSESLDMIVNNAIFNNTAGIRNLGAVTTEFKPDFNNLYNMPGFDRSSIYYSGCTAGANSISAHPKYVNPDFKYPNNADFTLESVSPMKGTAQSGHDMGLDNPLNYGVKY</sequence>
<dbReference type="STRING" id="1817813.A2008_02710"/>
<proteinExistence type="predicted"/>
<dbReference type="Pfam" id="PF13229">
    <property type="entry name" value="Beta_helix"/>
    <property type="match status" value="1"/>
</dbReference>
<dbReference type="InterPro" id="IPR011050">
    <property type="entry name" value="Pectin_lyase_fold/virulence"/>
</dbReference>
<dbReference type="Gene3D" id="2.60.40.10">
    <property type="entry name" value="Immunoglobulins"/>
    <property type="match status" value="1"/>
</dbReference>
<dbReference type="InterPro" id="IPR039448">
    <property type="entry name" value="Beta_helix"/>
</dbReference>
<dbReference type="Proteomes" id="UP000178735">
    <property type="component" value="Unassembled WGS sequence"/>
</dbReference>
<organism evidence="2 3">
    <name type="scientific">Candidatus Wallbacteria bacterium GWC2_49_35</name>
    <dbReference type="NCBI Taxonomy" id="1817813"/>
    <lineage>
        <taxon>Bacteria</taxon>
        <taxon>Candidatus Walliibacteriota</taxon>
    </lineage>
</organism>